<gene>
    <name evidence="1" type="ORF">DSCA_08050</name>
</gene>
<protein>
    <submittedName>
        <fullName evidence="1">Uncharacterized protein</fullName>
    </submittedName>
</protein>
<dbReference type="AlphaFoldDB" id="A0A5K7YEL7"/>
<evidence type="ECO:0000313" key="1">
    <source>
        <dbReference type="EMBL" id="BBO66875.1"/>
    </source>
</evidence>
<dbReference type="RefSeq" id="WP_155315201.1">
    <property type="nucleotide sequence ID" value="NZ_AP021874.1"/>
</dbReference>
<proteinExistence type="predicted"/>
<dbReference type="KEGG" id="dalk:DSCA_08050"/>
<organism evidence="1 2">
    <name type="scientific">Desulfosarcina alkanivorans</name>
    <dbReference type="NCBI Taxonomy" id="571177"/>
    <lineage>
        <taxon>Bacteria</taxon>
        <taxon>Pseudomonadati</taxon>
        <taxon>Thermodesulfobacteriota</taxon>
        <taxon>Desulfobacteria</taxon>
        <taxon>Desulfobacterales</taxon>
        <taxon>Desulfosarcinaceae</taxon>
        <taxon>Desulfosarcina</taxon>
    </lineage>
</organism>
<sequence length="66" mass="7313">MKSLGCAGLCGVEVRICVMVTMEKKSGNAGKWVQKGVKIKISNQINKKGFYRGNRKWEMKSGDFAS</sequence>
<reference evidence="1 2" key="1">
    <citation type="submission" date="2019-11" db="EMBL/GenBank/DDBJ databases">
        <title>Comparative genomics of hydrocarbon-degrading Desulfosarcina strains.</title>
        <authorList>
            <person name="Watanabe M."/>
            <person name="Kojima H."/>
            <person name="Fukui M."/>
        </authorList>
    </citation>
    <scope>NUCLEOTIDE SEQUENCE [LARGE SCALE GENOMIC DNA]</scope>
    <source>
        <strain evidence="1 2">PL12</strain>
    </source>
</reference>
<keyword evidence="2" id="KW-1185">Reference proteome</keyword>
<dbReference type="EMBL" id="AP021874">
    <property type="protein sequence ID" value="BBO66875.1"/>
    <property type="molecule type" value="Genomic_DNA"/>
</dbReference>
<dbReference type="Proteomes" id="UP000427906">
    <property type="component" value="Chromosome"/>
</dbReference>
<name>A0A5K7YEL7_9BACT</name>
<accession>A0A5K7YEL7</accession>
<evidence type="ECO:0000313" key="2">
    <source>
        <dbReference type="Proteomes" id="UP000427906"/>
    </source>
</evidence>